<evidence type="ECO:0000313" key="4">
    <source>
        <dbReference type="Proteomes" id="UP001163104"/>
    </source>
</evidence>
<dbReference type="SUPFAM" id="SSF51182">
    <property type="entry name" value="RmlC-like cupins"/>
    <property type="match status" value="1"/>
</dbReference>
<name>A0AA46P2H4_CYTFI</name>
<reference evidence="3" key="1">
    <citation type="submission" date="2022-10" db="EMBL/GenBank/DDBJ databases">
        <title>Mechanism of multi-heavy metal repair in Cytobacillus Firmus M7.</title>
        <authorList>
            <person name="Li X."/>
            <person name="Yu C."/>
        </authorList>
    </citation>
    <scope>NUCLEOTIDE SEQUENCE</scope>
    <source>
        <strain evidence="3">M7</strain>
    </source>
</reference>
<dbReference type="EMBL" id="CP107027">
    <property type="protein sequence ID" value="UYG95807.1"/>
    <property type="molecule type" value="Genomic_DNA"/>
</dbReference>
<feature type="site" description="Participates in a stacking interaction with the thymidine ring of dTDP-4-oxo-6-deoxyglucose" evidence="1">
    <location>
        <position position="139"/>
    </location>
</feature>
<dbReference type="Proteomes" id="UP001163104">
    <property type="component" value="Chromosome"/>
</dbReference>
<sequence length="182" mass="20893">MKFNLINSSLPGCYEIVPEKFVDERGSLIKLFHDESFHEKGLQTNFAEEYFSVSNKNVLRGLHFQVPPKDHIKLVSSISGEIFDVVVDLRIGSPSYGEYEIFTLSGEKGNMVYIPQGLAHGFYVKKYPAIINCKTTTIFSPKYDRGIHWSSLNIPWPNKTPIVSKKDNNLPDFKQFESPFYY</sequence>
<dbReference type="Pfam" id="PF00908">
    <property type="entry name" value="dTDP_sugar_isom"/>
    <property type="match status" value="1"/>
</dbReference>
<comment type="similarity">
    <text evidence="2">Belongs to the dTDP-4-dehydrorhamnose 3,5-epimerase family.</text>
</comment>
<dbReference type="GO" id="GO:0019305">
    <property type="term" value="P:dTDP-rhamnose biosynthetic process"/>
    <property type="evidence" value="ECO:0007669"/>
    <property type="project" value="UniProtKB-UniRule"/>
</dbReference>
<comment type="pathway">
    <text evidence="2">Carbohydrate biosynthesis; dTDP-L-rhamnose biosynthesis.</text>
</comment>
<dbReference type="EC" id="5.1.3.13" evidence="2"/>
<dbReference type="Gene3D" id="2.60.120.10">
    <property type="entry name" value="Jelly Rolls"/>
    <property type="match status" value="1"/>
</dbReference>
<evidence type="ECO:0000313" key="3">
    <source>
        <dbReference type="EMBL" id="UYG95807.1"/>
    </source>
</evidence>
<dbReference type="GO" id="GO:0005829">
    <property type="term" value="C:cytosol"/>
    <property type="evidence" value="ECO:0007669"/>
    <property type="project" value="TreeGrafter"/>
</dbReference>
<dbReference type="PANTHER" id="PTHR21047:SF2">
    <property type="entry name" value="THYMIDINE DIPHOSPHO-4-KETO-RHAMNOSE 3,5-EPIMERASE"/>
    <property type="match status" value="1"/>
</dbReference>
<comment type="function">
    <text evidence="2">Catalyzes the epimerization of the C3' and C5'positions of dTDP-6-deoxy-D-xylo-4-hexulose, forming dTDP-6-deoxy-L-lyxo-4-hexulose.</text>
</comment>
<dbReference type="RefSeq" id="WP_197087789.1">
    <property type="nucleotide sequence ID" value="NZ_CP107027.1"/>
</dbReference>
<comment type="catalytic activity">
    <reaction evidence="2">
        <text>dTDP-4-dehydro-6-deoxy-alpha-D-glucose = dTDP-4-dehydro-beta-L-rhamnose</text>
        <dbReference type="Rhea" id="RHEA:16969"/>
        <dbReference type="ChEBI" id="CHEBI:57649"/>
        <dbReference type="ChEBI" id="CHEBI:62830"/>
        <dbReference type="EC" id="5.1.3.13"/>
    </reaction>
</comment>
<dbReference type="InterPro" id="IPR000888">
    <property type="entry name" value="RmlC-like"/>
</dbReference>
<dbReference type="AlphaFoldDB" id="A0AA46P2H4"/>
<dbReference type="GO" id="GO:0008830">
    <property type="term" value="F:dTDP-4-dehydrorhamnose 3,5-epimerase activity"/>
    <property type="evidence" value="ECO:0007669"/>
    <property type="project" value="UniProtKB-UniRule"/>
</dbReference>
<gene>
    <name evidence="3" type="primary">rfbC</name>
    <name evidence="3" type="ORF">OD459_01915</name>
</gene>
<dbReference type="GO" id="GO:0000271">
    <property type="term" value="P:polysaccharide biosynthetic process"/>
    <property type="evidence" value="ECO:0007669"/>
    <property type="project" value="TreeGrafter"/>
</dbReference>
<keyword evidence="2 3" id="KW-0413">Isomerase</keyword>
<evidence type="ECO:0000256" key="2">
    <source>
        <dbReference type="RuleBase" id="RU364069"/>
    </source>
</evidence>
<proteinExistence type="inferred from homology"/>
<accession>A0AA46P2H4</accession>
<dbReference type="InterPro" id="IPR014710">
    <property type="entry name" value="RmlC-like_jellyroll"/>
</dbReference>
<dbReference type="InterPro" id="IPR011051">
    <property type="entry name" value="RmlC_Cupin_sf"/>
</dbReference>
<evidence type="ECO:0000256" key="1">
    <source>
        <dbReference type="PIRSR" id="PIRSR600888-3"/>
    </source>
</evidence>
<dbReference type="NCBIfam" id="TIGR01221">
    <property type="entry name" value="rmlC"/>
    <property type="match status" value="1"/>
</dbReference>
<organism evidence="3 4">
    <name type="scientific">Cytobacillus firmus</name>
    <name type="common">Bacillus firmus</name>
    <dbReference type="NCBI Taxonomy" id="1399"/>
    <lineage>
        <taxon>Bacteria</taxon>
        <taxon>Bacillati</taxon>
        <taxon>Bacillota</taxon>
        <taxon>Bacilli</taxon>
        <taxon>Bacillales</taxon>
        <taxon>Bacillaceae</taxon>
        <taxon>Cytobacillus</taxon>
    </lineage>
</organism>
<comment type="subunit">
    <text evidence="2">Homodimer.</text>
</comment>
<protein>
    <recommendedName>
        <fullName evidence="2">dTDP-4-dehydrorhamnose 3,5-epimerase</fullName>
        <ecNumber evidence="2">5.1.3.13</ecNumber>
    </recommendedName>
    <alternativeName>
        <fullName evidence="2">Thymidine diphospho-4-keto-rhamnose 3,5-epimerase</fullName>
    </alternativeName>
</protein>
<dbReference type="PANTHER" id="PTHR21047">
    <property type="entry name" value="DTDP-6-DEOXY-D-GLUCOSE-3,5 EPIMERASE"/>
    <property type="match status" value="1"/>
</dbReference>
<dbReference type="CDD" id="cd00438">
    <property type="entry name" value="cupin_RmlC"/>
    <property type="match status" value="1"/>
</dbReference>